<evidence type="ECO:0000256" key="2">
    <source>
        <dbReference type="ARBA" id="ARBA00022692"/>
    </source>
</evidence>
<organism evidence="7 8">
    <name type="scientific">Lophiotrema nucula</name>
    <dbReference type="NCBI Taxonomy" id="690887"/>
    <lineage>
        <taxon>Eukaryota</taxon>
        <taxon>Fungi</taxon>
        <taxon>Dikarya</taxon>
        <taxon>Ascomycota</taxon>
        <taxon>Pezizomycotina</taxon>
        <taxon>Dothideomycetes</taxon>
        <taxon>Pleosporomycetidae</taxon>
        <taxon>Pleosporales</taxon>
        <taxon>Lophiotremataceae</taxon>
        <taxon>Lophiotrema</taxon>
    </lineage>
</organism>
<comment type="subcellular location">
    <subcellularLocation>
        <location evidence="1">Membrane</location>
        <topology evidence="1">Multi-pass membrane protein</topology>
    </subcellularLocation>
</comment>
<feature type="transmembrane region" description="Helical" evidence="6">
    <location>
        <begin position="166"/>
        <end position="185"/>
    </location>
</feature>
<evidence type="ECO:0000256" key="5">
    <source>
        <dbReference type="SAM" id="MobiDB-lite"/>
    </source>
</evidence>
<dbReference type="InterPro" id="IPR036259">
    <property type="entry name" value="MFS_trans_sf"/>
</dbReference>
<reference evidence="7" key="1">
    <citation type="journal article" date="2020" name="Stud. Mycol.">
        <title>101 Dothideomycetes genomes: a test case for predicting lifestyles and emergence of pathogens.</title>
        <authorList>
            <person name="Haridas S."/>
            <person name="Albert R."/>
            <person name="Binder M."/>
            <person name="Bloem J."/>
            <person name="Labutti K."/>
            <person name="Salamov A."/>
            <person name="Andreopoulos B."/>
            <person name="Baker S."/>
            <person name="Barry K."/>
            <person name="Bills G."/>
            <person name="Bluhm B."/>
            <person name="Cannon C."/>
            <person name="Castanera R."/>
            <person name="Culley D."/>
            <person name="Daum C."/>
            <person name="Ezra D."/>
            <person name="Gonzalez J."/>
            <person name="Henrissat B."/>
            <person name="Kuo A."/>
            <person name="Liang C."/>
            <person name="Lipzen A."/>
            <person name="Lutzoni F."/>
            <person name="Magnuson J."/>
            <person name="Mondo S."/>
            <person name="Nolan M."/>
            <person name="Ohm R."/>
            <person name="Pangilinan J."/>
            <person name="Park H.-J."/>
            <person name="Ramirez L."/>
            <person name="Alfaro M."/>
            <person name="Sun H."/>
            <person name="Tritt A."/>
            <person name="Yoshinaga Y."/>
            <person name="Zwiers L.-H."/>
            <person name="Turgeon B."/>
            <person name="Goodwin S."/>
            <person name="Spatafora J."/>
            <person name="Crous P."/>
            <person name="Grigoriev I."/>
        </authorList>
    </citation>
    <scope>NUCLEOTIDE SEQUENCE</scope>
    <source>
        <strain evidence="7">CBS 627.86</strain>
    </source>
</reference>
<feature type="region of interest" description="Disordered" evidence="5">
    <location>
        <begin position="318"/>
        <end position="355"/>
    </location>
</feature>
<keyword evidence="3 6" id="KW-1133">Transmembrane helix</keyword>
<feature type="transmembrane region" description="Helical" evidence="6">
    <location>
        <begin position="227"/>
        <end position="246"/>
    </location>
</feature>
<evidence type="ECO:0000256" key="4">
    <source>
        <dbReference type="ARBA" id="ARBA00023136"/>
    </source>
</evidence>
<dbReference type="PANTHER" id="PTHR23502:SF29">
    <property type="entry name" value="TRANSPORTER, PUTATIVE (AFU_ORTHOLOGUE AFUA_6G06680)-RELATED"/>
    <property type="match status" value="1"/>
</dbReference>
<keyword evidence="8" id="KW-1185">Reference proteome</keyword>
<keyword evidence="2 6" id="KW-0812">Transmembrane</keyword>
<dbReference type="GO" id="GO:0005886">
    <property type="term" value="C:plasma membrane"/>
    <property type="evidence" value="ECO:0007669"/>
    <property type="project" value="TreeGrafter"/>
</dbReference>
<feature type="transmembrane region" description="Helical" evidence="6">
    <location>
        <begin position="136"/>
        <end position="154"/>
    </location>
</feature>
<feature type="region of interest" description="Disordered" evidence="5">
    <location>
        <begin position="19"/>
        <end position="38"/>
    </location>
</feature>
<feature type="transmembrane region" description="Helical" evidence="6">
    <location>
        <begin position="197"/>
        <end position="215"/>
    </location>
</feature>
<dbReference type="EMBL" id="ML977344">
    <property type="protein sequence ID" value="KAF2109021.1"/>
    <property type="molecule type" value="Genomic_DNA"/>
</dbReference>
<dbReference type="Proteomes" id="UP000799770">
    <property type="component" value="Unassembled WGS sequence"/>
</dbReference>
<dbReference type="OrthoDB" id="2585655at2759"/>
<dbReference type="Gene3D" id="1.20.1250.20">
    <property type="entry name" value="MFS general substrate transporter like domains"/>
    <property type="match status" value="1"/>
</dbReference>
<protein>
    <submittedName>
        <fullName evidence="7">MFS transporter-like protein</fullName>
    </submittedName>
</protein>
<feature type="transmembrane region" description="Helical" evidence="6">
    <location>
        <begin position="574"/>
        <end position="594"/>
    </location>
</feature>
<keyword evidence="4 6" id="KW-0472">Membrane</keyword>
<dbReference type="GO" id="GO:0022857">
    <property type="term" value="F:transmembrane transporter activity"/>
    <property type="evidence" value="ECO:0007669"/>
    <property type="project" value="InterPro"/>
</dbReference>
<feature type="transmembrane region" description="Helical" evidence="6">
    <location>
        <begin position="397"/>
        <end position="423"/>
    </location>
</feature>
<evidence type="ECO:0000256" key="6">
    <source>
        <dbReference type="SAM" id="Phobius"/>
    </source>
</evidence>
<evidence type="ECO:0000256" key="1">
    <source>
        <dbReference type="ARBA" id="ARBA00004141"/>
    </source>
</evidence>
<feature type="transmembrane region" description="Helical" evidence="6">
    <location>
        <begin position="70"/>
        <end position="90"/>
    </location>
</feature>
<dbReference type="SUPFAM" id="SSF103473">
    <property type="entry name" value="MFS general substrate transporter"/>
    <property type="match status" value="1"/>
</dbReference>
<accession>A0A6A5YS85</accession>
<sequence length="622" mass="69102">MGLGILEDRKLEHVPGTAHVLGDSTRASEEQATTRNPNLKYDPTGKILLVPQPSDDPNDPLNWPLWKRDFIVFILSLLSVIAATLSPLLAADTVSLAIYFRRTLTDMALLTGYHLLGVGLAGFLFVPSARIWGKRHLYLLGTVFLVFSSAWGGANGRNYKSLLWARIFQGIGLAPFEALVNASVGDLYHVHQRGVRMALSNLSLFGGAFFTPVLVGKIADTMGYEWTFYFVAIFSAVMLPLVIFFVPETSYRREERFDIDTMGNLIEIPKIGAHELHGTSSSAMVHELDAPHGGPHELHNTSLGMTSQEVMAPKRDAHELHATSSGPTSQETGRAGSGEAEKSERHFYSTQAHAPAHTIPAKATWKQSLMPFNGRKTDEQYLHLLLRPFPLFFHPGILWACLIQGTLIGWTVMIGVVLAGVMLGPPLWFGELETGYMYTGAFIGALLGFAISGLISDWSAKLLTRWNGGVYEPEFRMILVLPQLILGCVGLYGFGWTAADAEKYGWFWPDFFFALEVMGMVCGAVASALYIVDAHRDMSVEGFTCLLVFKNLLSFGLTFKGFDWIVSGQIWPVFRAIASVQVGVCMLTLPMYIFGKKNRSYFYRHNVFFKITDWVADKLTFW</sequence>
<feature type="transmembrane region" description="Helical" evidence="6">
    <location>
        <begin position="477"/>
        <end position="499"/>
    </location>
</feature>
<feature type="transmembrane region" description="Helical" evidence="6">
    <location>
        <begin position="543"/>
        <end position="562"/>
    </location>
</feature>
<dbReference type="AlphaFoldDB" id="A0A6A5YS85"/>
<evidence type="ECO:0000256" key="3">
    <source>
        <dbReference type="ARBA" id="ARBA00022989"/>
    </source>
</evidence>
<feature type="compositionally biased region" description="Polar residues" evidence="5">
    <location>
        <begin position="322"/>
        <end position="332"/>
    </location>
</feature>
<dbReference type="Pfam" id="PF07690">
    <property type="entry name" value="MFS_1"/>
    <property type="match status" value="1"/>
</dbReference>
<dbReference type="InterPro" id="IPR011701">
    <property type="entry name" value="MFS"/>
</dbReference>
<evidence type="ECO:0000313" key="8">
    <source>
        <dbReference type="Proteomes" id="UP000799770"/>
    </source>
</evidence>
<name>A0A6A5YS85_9PLEO</name>
<feature type="transmembrane region" description="Helical" evidence="6">
    <location>
        <begin position="435"/>
        <end position="456"/>
    </location>
</feature>
<feature type="transmembrane region" description="Helical" evidence="6">
    <location>
        <begin position="110"/>
        <end position="129"/>
    </location>
</feature>
<feature type="transmembrane region" description="Helical" evidence="6">
    <location>
        <begin position="511"/>
        <end position="531"/>
    </location>
</feature>
<gene>
    <name evidence="7" type="ORF">BDV96DRAFT_652261</name>
</gene>
<dbReference type="PANTHER" id="PTHR23502">
    <property type="entry name" value="MAJOR FACILITATOR SUPERFAMILY"/>
    <property type="match status" value="1"/>
</dbReference>
<evidence type="ECO:0000313" key="7">
    <source>
        <dbReference type="EMBL" id="KAF2109021.1"/>
    </source>
</evidence>
<proteinExistence type="predicted"/>